<dbReference type="Proteomes" id="UP000238081">
    <property type="component" value="Unassembled WGS sequence"/>
</dbReference>
<evidence type="ECO:0000313" key="2">
    <source>
        <dbReference type="Proteomes" id="UP000238081"/>
    </source>
</evidence>
<comment type="caution">
    <text evidence="1">The sequence shown here is derived from an EMBL/GenBank/DDBJ whole genome shotgun (WGS) entry which is preliminary data.</text>
</comment>
<dbReference type="RefSeq" id="WP_052188442.1">
    <property type="nucleotide sequence ID" value="NZ_JSEG01000053.1"/>
</dbReference>
<sequence length="157" mass="18751">MKYNLQLLKDNNLECNWNTLYVGRQLGLISHSVVTKFALEIIEYNECFDNELILELTWDLSEYIVNKDKMLRLGTIVSVKGKEHRYMIISRLIRNNDNELFDYYGCLYPEGNLTDDDKILFNDDEINNIYFNGYENEQEVERNKELVKYKSIIEKNQ</sequence>
<dbReference type="EMBL" id="LRDH01000147">
    <property type="protein sequence ID" value="PPV12388.1"/>
    <property type="molecule type" value="Genomic_DNA"/>
</dbReference>
<name>A0A2S7F665_CLOBU</name>
<reference evidence="1 2" key="1">
    <citation type="submission" date="2016-01" db="EMBL/GenBank/DDBJ databases">
        <title>Characterization of the Clostridium difficile lineages that are prevalent in Hong Kong and China.</title>
        <authorList>
            <person name="Kwok J.S.-L."/>
            <person name="Lam W.-Y."/>
            <person name="Ip M."/>
            <person name="Chan T.-F."/>
            <person name="Hawkey P.M."/>
            <person name="Tsui S.K.-W."/>
        </authorList>
    </citation>
    <scope>NUCLEOTIDE SEQUENCE [LARGE SCALE GENOMIC DNA]</scope>
    <source>
        <strain evidence="1 2">300064</strain>
    </source>
</reference>
<dbReference type="InterPro" id="IPR025233">
    <property type="entry name" value="DUF4176"/>
</dbReference>
<organism evidence="1 2">
    <name type="scientific">Clostridium butyricum</name>
    <dbReference type="NCBI Taxonomy" id="1492"/>
    <lineage>
        <taxon>Bacteria</taxon>
        <taxon>Bacillati</taxon>
        <taxon>Bacillota</taxon>
        <taxon>Clostridia</taxon>
        <taxon>Eubacteriales</taxon>
        <taxon>Clostridiaceae</taxon>
        <taxon>Clostridium</taxon>
    </lineage>
</organism>
<evidence type="ECO:0000313" key="1">
    <source>
        <dbReference type="EMBL" id="PPV12388.1"/>
    </source>
</evidence>
<dbReference type="Pfam" id="PF13780">
    <property type="entry name" value="DUF4176"/>
    <property type="match status" value="1"/>
</dbReference>
<dbReference type="AlphaFoldDB" id="A0A2S7F665"/>
<accession>A0A2S7F665</accession>
<gene>
    <name evidence="1" type="ORF">AWN73_19040</name>
</gene>
<protein>
    <submittedName>
        <fullName evidence="1">Uncharacterized protein</fullName>
    </submittedName>
</protein>
<proteinExistence type="predicted"/>